<dbReference type="GO" id="GO:0003677">
    <property type="term" value="F:DNA binding"/>
    <property type="evidence" value="ECO:0007669"/>
    <property type="project" value="InterPro"/>
</dbReference>
<comment type="caution">
    <text evidence="3">The sequence shown here is derived from an EMBL/GenBank/DDBJ whole genome shotgun (WGS) entry which is preliminary data.</text>
</comment>
<evidence type="ECO:0000259" key="2">
    <source>
        <dbReference type="Pfam" id="PF02371"/>
    </source>
</evidence>
<dbReference type="Pfam" id="PF02371">
    <property type="entry name" value="Transposase_20"/>
    <property type="match status" value="1"/>
</dbReference>
<dbReference type="OrthoDB" id="9811278at2"/>
<organism evidence="3 4">
    <name type="scientific">Desulfosporosinus fructosivorans</name>
    <dbReference type="NCBI Taxonomy" id="2018669"/>
    <lineage>
        <taxon>Bacteria</taxon>
        <taxon>Bacillati</taxon>
        <taxon>Bacillota</taxon>
        <taxon>Clostridia</taxon>
        <taxon>Eubacteriales</taxon>
        <taxon>Desulfitobacteriaceae</taxon>
        <taxon>Desulfosporosinus</taxon>
    </lineage>
</organism>
<reference evidence="3 4" key="1">
    <citation type="submission" date="2019-03" db="EMBL/GenBank/DDBJ databases">
        <title>Draft Genome Sequence of Desulfosporosinus fructosivorans Strain 63.6F, Isolated from Marine Sediment in the Baltic Sea.</title>
        <authorList>
            <person name="Hausmann B."/>
            <person name="Vandieken V."/>
            <person name="Pjevac P."/>
            <person name="Schreck K."/>
            <person name="Herbold C.W."/>
            <person name="Loy A."/>
        </authorList>
    </citation>
    <scope>NUCLEOTIDE SEQUENCE [LARGE SCALE GENOMIC DNA]</scope>
    <source>
        <strain evidence="3 4">63.6F</strain>
    </source>
</reference>
<evidence type="ECO:0000313" key="3">
    <source>
        <dbReference type="EMBL" id="TGE36287.1"/>
    </source>
</evidence>
<gene>
    <name evidence="3" type="ORF">E4K67_20320</name>
</gene>
<sequence length="401" mass="45460">MISVGIDISKGKSTVCFMKPYGEVLHKPFELKHTESDLKQLVNQINTLTEETRVVMESTGAYHYPVLAYLKEYGIFTSVINPLVMSKYVNVAIRKGKTDKLDAIKIGNFGIDHWYHLVNYSPTADVYDELKTLNRQYLSYISMRIHSKQTLANLLDRTMPGIKTLLWNRSDVPDRDKLCDFVKEYWHFDNITRMSEARYINNYNSWTKRKGYRASTEKAKKIYALALEGIPTLSSTTPSTKMLVEEAVKVLHMIDTTLASILAQMRGLAKSLKEYKVVMAMPGVGEILGPRIIAEIGDVRRFHSGGAVIAYAGLDAPPFQSGKFTATKRSISKRGSASLRKTGYEIMRYIKISKPSEDDAVYQYMIKKEKEGKPKKVAKIAALNKFLRIYYARVKAVYAAA</sequence>
<dbReference type="GO" id="GO:0006313">
    <property type="term" value="P:DNA transposition"/>
    <property type="evidence" value="ECO:0007669"/>
    <property type="project" value="InterPro"/>
</dbReference>
<dbReference type="EMBL" id="SPQQ01000008">
    <property type="protein sequence ID" value="TGE36287.1"/>
    <property type="molecule type" value="Genomic_DNA"/>
</dbReference>
<accession>A0A4Z0R2R7</accession>
<dbReference type="GO" id="GO:0004803">
    <property type="term" value="F:transposase activity"/>
    <property type="evidence" value="ECO:0007669"/>
    <property type="project" value="InterPro"/>
</dbReference>
<dbReference type="InterPro" id="IPR003346">
    <property type="entry name" value="Transposase_20"/>
</dbReference>
<evidence type="ECO:0000313" key="4">
    <source>
        <dbReference type="Proteomes" id="UP000298460"/>
    </source>
</evidence>
<dbReference type="Proteomes" id="UP000298460">
    <property type="component" value="Unassembled WGS sequence"/>
</dbReference>
<protein>
    <submittedName>
        <fullName evidence="3">IS110 family transposase</fullName>
    </submittedName>
</protein>
<dbReference type="RefSeq" id="WP_135550071.1">
    <property type="nucleotide sequence ID" value="NZ_SPQQ01000008.1"/>
</dbReference>
<dbReference type="NCBIfam" id="NF033542">
    <property type="entry name" value="transpos_IS110"/>
    <property type="match status" value="1"/>
</dbReference>
<evidence type="ECO:0000259" key="1">
    <source>
        <dbReference type="Pfam" id="PF01548"/>
    </source>
</evidence>
<keyword evidence="4" id="KW-1185">Reference proteome</keyword>
<dbReference type="InterPro" id="IPR047650">
    <property type="entry name" value="Transpos_IS110"/>
</dbReference>
<name>A0A4Z0R2R7_9FIRM</name>
<dbReference type="Pfam" id="PF01548">
    <property type="entry name" value="DEDD_Tnp_IS110"/>
    <property type="match status" value="1"/>
</dbReference>
<proteinExistence type="predicted"/>
<feature type="domain" description="Transposase IS116/IS110/IS902 C-terminal" evidence="2">
    <location>
        <begin position="276"/>
        <end position="358"/>
    </location>
</feature>
<dbReference type="PANTHER" id="PTHR33055:SF13">
    <property type="entry name" value="TRANSPOSASE"/>
    <property type="match status" value="1"/>
</dbReference>
<dbReference type="AlphaFoldDB" id="A0A4Z0R2R7"/>
<feature type="domain" description="Transposase IS110-like N-terminal" evidence="1">
    <location>
        <begin position="4"/>
        <end position="160"/>
    </location>
</feature>
<dbReference type="InterPro" id="IPR002525">
    <property type="entry name" value="Transp_IS110-like_N"/>
</dbReference>
<dbReference type="PANTHER" id="PTHR33055">
    <property type="entry name" value="TRANSPOSASE FOR INSERTION SEQUENCE ELEMENT IS1111A"/>
    <property type="match status" value="1"/>
</dbReference>